<feature type="binding site" evidence="5">
    <location>
        <position position="181"/>
    </location>
    <ligand>
        <name>Zn(2+)</name>
        <dbReference type="ChEBI" id="CHEBI:29105"/>
    </ligand>
</feature>
<dbReference type="RefSeq" id="WP_073152366.1">
    <property type="nucleotide sequence ID" value="NZ_FQYY01000008.1"/>
</dbReference>
<protein>
    <recommendedName>
        <fullName evidence="3">Phosphohexomutase</fullName>
    </recommendedName>
    <alternativeName>
        <fullName evidence="4">Phosphomannose isomerase</fullName>
    </alternativeName>
</protein>
<dbReference type="GO" id="GO:0008270">
    <property type="term" value="F:zinc ion binding"/>
    <property type="evidence" value="ECO:0007669"/>
    <property type="project" value="InterPro"/>
</dbReference>
<dbReference type="Gene3D" id="2.60.120.10">
    <property type="entry name" value="Jelly Rolls"/>
    <property type="match status" value="2"/>
</dbReference>
<dbReference type="GO" id="GO:0004476">
    <property type="term" value="F:mannose-6-phosphate isomerase activity"/>
    <property type="evidence" value="ECO:0007669"/>
    <property type="project" value="InterPro"/>
</dbReference>
<gene>
    <name evidence="9" type="ORF">SAMN04488096_10811</name>
</gene>
<name>A0A1M6GFK1_9FLAO</name>
<keyword evidence="9" id="KW-0413">Isomerase</keyword>
<feature type="binding site" evidence="5">
    <location>
        <position position="106"/>
    </location>
    <ligand>
        <name>Zn(2+)</name>
        <dbReference type="ChEBI" id="CHEBI:29105"/>
    </ligand>
</feature>
<dbReference type="GO" id="GO:0005975">
    <property type="term" value="P:carbohydrate metabolic process"/>
    <property type="evidence" value="ECO:0007669"/>
    <property type="project" value="InterPro"/>
</dbReference>
<dbReference type="Pfam" id="PF21621">
    <property type="entry name" value="MPI_cupin_dom"/>
    <property type="match status" value="1"/>
</dbReference>
<dbReference type="OrthoDB" id="9808275at2"/>
<feature type="domain" description="Mannose-6-phosphate isomerase cupin" evidence="8">
    <location>
        <begin position="245"/>
        <end position="316"/>
    </location>
</feature>
<keyword evidence="1 5" id="KW-0479">Metal-binding</keyword>
<evidence type="ECO:0000259" key="7">
    <source>
        <dbReference type="Pfam" id="PF20511"/>
    </source>
</evidence>
<dbReference type="CDD" id="cd07010">
    <property type="entry name" value="cupin_PMI_type_I_N_bac"/>
    <property type="match status" value="1"/>
</dbReference>
<evidence type="ECO:0000256" key="2">
    <source>
        <dbReference type="ARBA" id="ARBA00022833"/>
    </source>
</evidence>
<organism evidence="9 10">
    <name type="scientific">Mesonia phycicola</name>
    <dbReference type="NCBI Taxonomy" id="579105"/>
    <lineage>
        <taxon>Bacteria</taxon>
        <taxon>Pseudomonadati</taxon>
        <taxon>Bacteroidota</taxon>
        <taxon>Flavobacteriia</taxon>
        <taxon>Flavobacteriales</taxon>
        <taxon>Flavobacteriaceae</taxon>
        <taxon>Mesonia</taxon>
    </lineage>
</organism>
<keyword evidence="2 5" id="KW-0862">Zinc</keyword>
<reference evidence="9 10" key="1">
    <citation type="submission" date="2016-11" db="EMBL/GenBank/DDBJ databases">
        <authorList>
            <person name="Jaros S."/>
            <person name="Januszkiewicz K."/>
            <person name="Wedrychowicz H."/>
        </authorList>
    </citation>
    <scope>NUCLEOTIDE SEQUENCE [LARGE SCALE GENOMIC DNA]</scope>
    <source>
        <strain evidence="9 10">DSM 21425</strain>
    </source>
</reference>
<comment type="cofactor">
    <cofactor evidence="5">
        <name>Zn(2+)</name>
        <dbReference type="ChEBI" id="CHEBI:29105"/>
    </cofactor>
    <text evidence="5">Binds 1 zinc ion per subunit.</text>
</comment>
<dbReference type="PIRSF" id="PIRSF036894">
    <property type="entry name" value="PMI_Firm_short"/>
    <property type="match status" value="1"/>
</dbReference>
<evidence type="ECO:0000256" key="6">
    <source>
        <dbReference type="PIRSR" id="PIRSR036894-2"/>
    </source>
</evidence>
<sequence>MKNKKLYPLKFSPILKEKIWGGAKLKTLLNKKSDSSIIGESWEISDIEENLSVVANGDLQGETLKNLITNFKDKLVGKSIYKQFGNNFPLLIKFIDAKENLSVQLHPDDKLAKQRHNSFGKTEMWYIMQADDNCGIIVGFNDGVTVDDYNKSLQNDSIESILNFETVTAGDTFFIKPGLIHAIGKGVVLAEIQQTSDITYRVYDYNRKDKLGNKRDLHTEEAKKAIDFKENQEYKINYTSKENQKTSLVENQYFKTKEIKLSTELNLDYSTTDSFVIYMNIEGITTVSVEGFEETLKVGETLLVPACFNKIKLSSNKSTLLEVTI</sequence>
<evidence type="ECO:0000259" key="8">
    <source>
        <dbReference type="Pfam" id="PF21621"/>
    </source>
</evidence>
<accession>A0A1M6GFK1</accession>
<dbReference type="InterPro" id="IPR014628">
    <property type="entry name" value="Man6P_isomerase_Firm_short"/>
</dbReference>
<dbReference type="InterPro" id="IPR049071">
    <property type="entry name" value="MPI_cupin_dom"/>
</dbReference>
<dbReference type="InterPro" id="IPR046457">
    <property type="entry name" value="PMI_typeI_cat"/>
</dbReference>
<evidence type="ECO:0000256" key="1">
    <source>
        <dbReference type="ARBA" id="ARBA00022723"/>
    </source>
</evidence>
<proteinExistence type="predicted"/>
<dbReference type="InterPro" id="IPR051804">
    <property type="entry name" value="Carb_Metab_Reg_Kinase/Isom"/>
</dbReference>
<dbReference type="AlphaFoldDB" id="A0A1M6GFK1"/>
<dbReference type="InterPro" id="IPR011051">
    <property type="entry name" value="RmlC_Cupin_sf"/>
</dbReference>
<feature type="active site" evidence="6">
    <location>
        <position position="201"/>
    </location>
</feature>
<evidence type="ECO:0000313" key="9">
    <source>
        <dbReference type="EMBL" id="SHJ08744.1"/>
    </source>
</evidence>
<evidence type="ECO:0000256" key="5">
    <source>
        <dbReference type="PIRSR" id="PIRSR036894-1"/>
    </source>
</evidence>
<dbReference type="PANTHER" id="PTHR42742">
    <property type="entry name" value="TRANSCRIPTIONAL REPRESSOR MPRA"/>
    <property type="match status" value="1"/>
</dbReference>
<feature type="binding site" evidence="5">
    <location>
        <position position="123"/>
    </location>
    <ligand>
        <name>Zn(2+)</name>
        <dbReference type="ChEBI" id="CHEBI:29105"/>
    </ligand>
</feature>
<feature type="domain" description="Phosphomannose isomerase type I catalytic" evidence="7">
    <location>
        <begin position="10"/>
        <end position="118"/>
    </location>
</feature>
<dbReference type="STRING" id="579105.SAMN04488096_10811"/>
<keyword evidence="10" id="KW-1185">Reference proteome</keyword>
<dbReference type="Pfam" id="PF20511">
    <property type="entry name" value="PMI_typeI_cat"/>
    <property type="match status" value="1"/>
</dbReference>
<dbReference type="SUPFAM" id="SSF51182">
    <property type="entry name" value="RmlC-like cupins"/>
    <property type="match status" value="1"/>
</dbReference>
<dbReference type="EMBL" id="FQYY01000008">
    <property type="protein sequence ID" value="SHJ08744.1"/>
    <property type="molecule type" value="Genomic_DNA"/>
</dbReference>
<evidence type="ECO:0000256" key="3">
    <source>
        <dbReference type="ARBA" id="ARBA00029741"/>
    </source>
</evidence>
<dbReference type="InterPro" id="IPR014710">
    <property type="entry name" value="RmlC-like_jellyroll"/>
</dbReference>
<dbReference type="PANTHER" id="PTHR42742:SF3">
    <property type="entry name" value="FRUCTOKINASE"/>
    <property type="match status" value="1"/>
</dbReference>
<evidence type="ECO:0000256" key="4">
    <source>
        <dbReference type="ARBA" id="ARBA00030762"/>
    </source>
</evidence>
<evidence type="ECO:0000313" key="10">
    <source>
        <dbReference type="Proteomes" id="UP000184225"/>
    </source>
</evidence>
<dbReference type="Proteomes" id="UP000184225">
    <property type="component" value="Unassembled WGS sequence"/>
</dbReference>